<protein>
    <recommendedName>
        <fullName evidence="3">Carboxylic ester hydrolase</fullName>
        <ecNumber evidence="3">3.1.1.-</ecNumber>
    </recommendedName>
</protein>
<evidence type="ECO:0000313" key="6">
    <source>
        <dbReference type="Proteomes" id="UP000636479"/>
    </source>
</evidence>
<sequence>MTNFFILSFCMSSLTFQLILLAAIGTVLINAQSPTLQLGNTTLNGTYLLNGSVEFFGAIPYAEPPIGALRFKSPIKKYELNVSTFNATQFGSPCLQLPPTGPGSEDCLFVNIFRPKGLSSHAALPVMVWIHGGGFKFGNPSSYNAAALVSQSISRGTPVLYVSMAYRLGPLGFPQGVEAANKGALNLALQDQLTALQWVRRNIGVFGGNKDKVTLFGESGGAASVAALQVNNKLKGLIRALILESGTTSLIPTFGGTHRQDDWDNFATALPPSCSHRRHDVFDCLQDPSSQVSSTDLLTAVSAANSAADEDYPWAPTLDHDFLPDLPSSLLQAGKYTHVPMIIGNNLDEGTYFATPLTNSTSFIRDHMIMNFTSPNSSASKVGRVADQLLQLYPDIPALGSPYNTGNKTFGLSSQFKRYSAILGDIMFHAPSRFATQTMTFVKAGVPVYTYLFTGPVARPLSPPPYSGEPASLDNLGVVHTGEVPYVYNFTAAFKEGDVAAALGRMMVDYWVSFATSLTPNDGHGIQRPDWCKYSLDAPMNLELNSNKTAMISDTYRSEQIKYINDNARVFSH</sequence>
<dbReference type="PANTHER" id="PTHR11559">
    <property type="entry name" value="CARBOXYLESTERASE"/>
    <property type="match status" value="1"/>
</dbReference>
<dbReference type="OrthoDB" id="408631at2759"/>
<feature type="domain" description="Carboxylesterase type B" evidence="4">
    <location>
        <begin position="33"/>
        <end position="561"/>
    </location>
</feature>
<dbReference type="SUPFAM" id="SSF53474">
    <property type="entry name" value="alpha/beta-Hydrolases"/>
    <property type="match status" value="1"/>
</dbReference>
<name>A0A8H6VQ13_9AGAR</name>
<accession>A0A8H6VQ13</accession>
<comment type="similarity">
    <text evidence="1 3">Belongs to the type-B carboxylesterase/lipase family.</text>
</comment>
<dbReference type="PROSITE" id="PS00941">
    <property type="entry name" value="CARBOXYLESTERASE_B_2"/>
    <property type="match status" value="1"/>
</dbReference>
<dbReference type="Gene3D" id="3.40.50.1820">
    <property type="entry name" value="alpha/beta hydrolase"/>
    <property type="match status" value="1"/>
</dbReference>
<dbReference type="Proteomes" id="UP000636479">
    <property type="component" value="Unassembled WGS sequence"/>
</dbReference>
<organism evidence="5 6">
    <name type="scientific">Mycena indigotica</name>
    <dbReference type="NCBI Taxonomy" id="2126181"/>
    <lineage>
        <taxon>Eukaryota</taxon>
        <taxon>Fungi</taxon>
        <taxon>Dikarya</taxon>
        <taxon>Basidiomycota</taxon>
        <taxon>Agaricomycotina</taxon>
        <taxon>Agaricomycetes</taxon>
        <taxon>Agaricomycetidae</taxon>
        <taxon>Agaricales</taxon>
        <taxon>Marasmiineae</taxon>
        <taxon>Mycenaceae</taxon>
        <taxon>Mycena</taxon>
    </lineage>
</organism>
<dbReference type="InterPro" id="IPR029058">
    <property type="entry name" value="AB_hydrolase_fold"/>
</dbReference>
<keyword evidence="2 3" id="KW-0378">Hydrolase</keyword>
<dbReference type="InterPro" id="IPR002018">
    <property type="entry name" value="CarbesteraseB"/>
</dbReference>
<dbReference type="InterPro" id="IPR019819">
    <property type="entry name" value="Carboxylesterase_B_CS"/>
</dbReference>
<dbReference type="EC" id="3.1.1.-" evidence="3"/>
<dbReference type="InterPro" id="IPR019826">
    <property type="entry name" value="Carboxylesterase_B_AS"/>
</dbReference>
<dbReference type="RefSeq" id="XP_037213591.1">
    <property type="nucleotide sequence ID" value="XM_037370035.1"/>
</dbReference>
<dbReference type="PROSITE" id="PS00122">
    <property type="entry name" value="CARBOXYLESTERASE_B_1"/>
    <property type="match status" value="1"/>
</dbReference>
<comment type="caution">
    <text evidence="5">The sequence shown here is derived from an EMBL/GenBank/DDBJ whole genome shotgun (WGS) entry which is preliminary data.</text>
</comment>
<dbReference type="Pfam" id="PF00135">
    <property type="entry name" value="COesterase"/>
    <property type="match status" value="1"/>
</dbReference>
<evidence type="ECO:0000256" key="1">
    <source>
        <dbReference type="ARBA" id="ARBA00005964"/>
    </source>
</evidence>
<reference evidence="5" key="1">
    <citation type="submission" date="2020-05" db="EMBL/GenBank/DDBJ databases">
        <title>Mycena genomes resolve the evolution of fungal bioluminescence.</title>
        <authorList>
            <person name="Tsai I.J."/>
        </authorList>
    </citation>
    <scope>NUCLEOTIDE SEQUENCE</scope>
    <source>
        <strain evidence="5">171206Taipei</strain>
    </source>
</reference>
<gene>
    <name evidence="5" type="ORF">MIND_01360600</name>
</gene>
<dbReference type="EMBL" id="JACAZF010000016">
    <property type="protein sequence ID" value="KAF7289862.1"/>
    <property type="molecule type" value="Genomic_DNA"/>
</dbReference>
<evidence type="ECO:0000259" key="4">
    <source>
        <dbReference type="Pfam" id="PF00135"/>
    </source>
</evidence>
<dbReference type="GeneID" id="59352551"/>
<dbReference type="InterPro" id="IPR050309">
    <property type="entry name" value="Type-B_Carboxylest/Lipase"/>
</dbReference>
<evidence type="ECO:0000256" key="3">
    <source>
        <dbReference type="RuleBase" id="RU361235"/>
    </source>
</evidence>
<dbReference type="AlphaFoldDB" id="A0A8H6VQ13"/>
<evidence type="ECO:0000256" key="2">
    <source>
        <dbReference type="ARBA" id="ARBA00022801"/>
    </source>
</evidence>
<keyword evidence="6" id="KW-1185">Reference proteome</keyword>
<evidence type="ECO:0000313" key="5">
    <source>
        <dbReference type="EMBL" id="KAF7289862.1"/>
    </source>
</evidence>
<dbReference type="GO" id="GO:0016787">
    <property type="term" value="F:hydrolase activity"/>
    <property type="evidence" value="ECO:0007669"/>
    <property type="project" value="UniProtKB-KW"/>
</dbReference>
<proteinExistence type="inferred from homology"/>